<accession>A0A3B5RAA6</accession>
<reference evidence="2" key="4">
    <citation type="submission" date="2025-09" db="UniProtKB">
        <authorList>
            <consortium name="Ensembl"/>
        </authorList>
    </citation>
    <scope>IDENTIFICATION</scope>
    <source>
        <strain evidence="2">JP 163 A</strain>
    </source>
</reference>
<dbReference type="InterPro" id="IPR005135">
    <property type="entry name" value="Endo/exonuclease/phosphatase"/>
</dbReference>
<dbReference type="PROSITE" id="PS50878">
    <property type="entry name" value="RT_POL"/>
    <property type="match status" value="1"/>
</dbReference>
<dbReference type="PANTHER" id="PTHR31635">
    <property type="entry name" value="REVERSE TRANSCRIPTASE DOMAIN-CONTAINING PROTEIN-RELATED"/>
    <property type="match status" value="1"/>
</dbReference>
<reference evidence="3" key="1">
    <citation type="submission" date="2012-01" db="EMBL/GenBank/DDBJ databases">
        <authorList>
            <person name="Walter R."/>
            <person name="Schartl M."/>
            <person name="Warren W."/>
        </authorList>
    </citation>
    <scope>NUCLEOTIDE SEQUENCE [LARGE SCALE GENOMIC DNA]</scope>
    <source>
        <strain evidence="3">JP 163 A</strain>
    </source>
</reference>
<evidence type="ECO:0000313" key="3">
    <source>
        <dbReference type="Proteomes" id="UP000002852"/>
    </source>
</evidence>
<reference evidence="2" key="3">
    <citation type="submission" date="2025-08" db="UniProtKB">
        <authorList>
            <consortium name="Ensembl"/>
        </authorList>
    </citation>
    <scope>IDENTIFICATION</scope>
    <source>
        <strain evidence="2">JP 163 A</strain>
    </source>
</reference>
<organism evidence="2 3">
    <name type="scientific">Xiphophorus maculatus</name>
    <name type="common">Southern platyfish</name>
    <name type="synonym">Platypoecilus maculatus</name>
    <dbReference type="NCBI Taxonomy" id="8083"/>
    <lineage>
        <taxon>Eukaryota</taxon>
        <taxon>Metazoa</taxon>
        <taxon>Chordata</taxon>
        <taxon>Craniata</taxon>
        <taxon>Vertebrata</taxon>
        <taxon>Euteleostomi</taxon>
        <taxon>Actinopterygii</taxon>
        <taxon>Neopterygii</taxon>
        <taxon>Teleostei</taxon>
        <taxon>Neoteleostei</taxon>
        <taxon>Acanthomorphata</taxon>
        <taxon>Ovalentaria</taxon>
        <taxon>Atherinomorphae</taxon>
        <taxon>Cyprinodontiformes</taxon>
        <taxon>Poeciliidae</taxon>
        <taxon>Poeciliinae</taxon>
        <taxon>Xiphophorus</taxon>
    </lineage>
</organism>
<dbReference type="GeneTree" id="ENSGT00940000164735"/>
<keyword evidence="3" id="KW-1185">Reference proteome</keyword>
<name>A0A3B5RAA6_XIPMA</name>
<dbReference type="AlphaFoldDB" id="A0A3B5RAA6"/>
<dbReference type="InParanoid" id="A0A3B5RAA6"/>
<dbReference type="Ensembl" id="ENSXMAT00000031904.1">
    <property type="protein sequence ID" value="ENSXMAP00000039989.1"/>
    <property type="gene ID" value="ENSXMAG00000027070.1"/>
</dbReference>
<dbReference type="InterPro" id="IPR000477">
    <property type="entry name" value="RT_dom"/>
</dbReference>
<dbReference type="CDD" id="cd01650">
    <property type="entry name" value="RT_nLTR_like"/>
    <property type="match status" value="1"/>
</dbReference>
<dbReference type="SUPFAM" id="SSF56219">
    <property type="entry name" value="DNase I-like"/>
    <property type="match status" value="1"/>
</dbReference>
<dbReference type="STRING" id="8083.ENSXMAP00000039989"/>
<evidence type="ECO:0000313" key="2">
    <source>
        <dbReference type="Ensembl" id="ENSXMAP00000039989.1"/>
    </source>
</evidence>
<evidence type="ECO:0000259" key="1">
    <source>
        <dbReference type="PROSITE" id="PS50878"/>
    </source>
</evidence>
<dbReference type="InterPro" id="IPR036691">
    <property type="entry name" value="Endo/exonu/phosph_ase_sf"/>
</dbReference>
<proteinExistence type="predicted"/>
<dbReference type="CDD" id="cd09076">
    <property type="entry name" value="L1-EN"/>
    <property type="match status" value="1"/>
</dbReference>
<dbReference type="OMA" id="MAWINGE"/>
<reference evidence="3" key="2">
    <citation type="journal article" date="2013" name="Nat. Genet.">
        <title>The genome of the platyfish, Xiphophorus maculatus, provides insights into evolutionary adaptation and several complex traits.</title>
        <authorList>
            <person name="Schartl M."/>
            <person name="Walter R.B."/>
            <person name="Shen Y."/>
            <person name="Garcia T."/>
            <person name="Catchen J."/>
            <person name="Amores A."/>
            <person name="Braasch I."/>
            <person name="Chalopin D."/>
            <person name="Volff J.N."/>
            <person name="Lesch K.P."/>
            <person name="Bisazza A."/>
            <person name="Minx P."/>
            <person name="Hillier L."/>
            <person name="Wilson R.K."/>
            <person name="Fuerstenberg S."/>
            <person name="Boore J."/>
            <person name="Searle S."/>
            <person name="Postlethwait J.H."/>
            <person name="Warren W.C."/>
        </authorList>
    </citation>
    <scope>NUCLEOTIDE SEQUENCE [LARGE SCALE GENOMIC DNA]</scope>
    <source>
        <strain evidence="3">JP 163 A</strain>
    </source>
</reference>
<dbReference type="Pfam" id="PF03372">
    <property type="entry name" value="Exo_endo_phos"/>
    <property type="match status" value="1"/>
</dbReference>
<dbReference type="Pfam" id="PF00078">
    <property type="entry name" value="RVT_1"/>
    <property type="match status" value="1"/>
</dbReference>
<sequence>MADLHLTPATAVGREIHFTSFNCRGLNNPVKRSKVLHHMQRLGAQIAFLQETHLKNVDHVKLKRTWVSQVYHSSFNTKSRGVAILISKSVPYVHSQTISDSCGRYVIITGTICNIPVALANIYAPNYDNEYFFKHVFQSLPNLSTYHLILGGDFNCRLDPQLDRSSTNITMPSRSSKMINSFMSEFNVHDAWRFLHPSQKVYSFFSPVHHTFTRIDFFLIDNRLLSSLTGCKYDAIVLSDHAPVSISIRFDSHPIERPPWRLGTRLLSNEKFVSFVARQIDFFIENNRGPEVSASLLWETLKAFIRGEIISYVKYENKLRRERINTLTRHISQIDNLYAISPSPTLYKDRLVLQAEFDVLMTQHTTELLLQSGAQFYEHGDKAGKLLAHQIRRVSASRHISQIQTTQGITTDPMEINLAFKDFYRSLYSSECTPSVTDFDNFFNNLEVPTINQGVADDLERPIVISELTEAVKALQGGKCPGPDGYPCEFYRIFWDKLSPLLLEVYNESLTSGCLPQTLNQAVITLLAKKGKDPQLCSSYRPISLLNVDFKLLAKTIALRLETVLPTVVGIDQTGFVQNRNSFSNIRQLFNVIYSPPSVSTQEVVISLDAEKAFDRVEWPYLFYSIKKFGFGENFLSWIKLLYSDPYASIRTNNTQSDYFRLSRSTRQGCPLSPLLFALAIEPLAIALRCNTSIIGIKRNDTETKVSLYADDLLLYISNLNISIPAVLATLDKFGQLSGYKLNLSKSELLPANALAKSYPLHTLPFKVIDQSFTYLGIQVTSKYEDLFKANFSPLLVQVKEDFDRWSMLGLSLVARVNSIKMNILPRFSYLFQCIPIFLSRSFFSKLDSIITKFLWNGKAPRIRTQFLQRPKRLGGMALPNFRYYYWASNIRLFRYWLQSDSPSSPAWLVMEANSVKPVSLAALLHSPLQSSTKPYTSNKLVDASLRLWMQFRRHFGLQSLSVYSPIASNHTFQPSLTDGIFLSWRRTGILTFHDMYIDNTFASFQQISGKFGIPRHHFFRYLQVRSFVRSTYSDFPNLPKDSPLDIFLKPTVKSKGAISFFYNQITLLRPQTLNSYRSLWEEDLGQTISEDLWTLILSLVHKSSICARHNLIQCKLVYRTYYTKARLAKFYTNVSPACDRCQHSPANLIHTIWLCPQLFNYWSKVFAILSDIFDKKLELDPLTALFGVEPPQSTLSSFQKSSLAFLTFLARRVIIIKWKSPQPPSYTHWLRDTLYFIKLEKIRFTLRGSSMRFLGLWSPLLRTLRKINFPNIPD</sequence>
<dbReference type="Proteomes" id="UP000002852">
    <property type="component" value="Unassembled WGS sequence"/>
</dbReference>
<feature type="domain" description="Reverse transcriptase" evidence="1">
    <location>
        <begin position="508"/>
        <end position="780"/>
    </location>
</feature>
<protein>
    <recommendedName>
        <fullName evidence="1">Reverse transcriptase domain-containing protein</fullName>
    </recommendedName>
</protein>
<dbReference type="Gene3D" id="3.60.10.10">
    <property type="entry name" value="Endonuclease/exonuclease/phosphatase"/>
    <property type="match status" value="1"/>
</dbReference>
<dbReference type="InterPro" id="IPR043502">
    <property type="entry name" value="DNA/RNA_pol_sf"/>
</dbReference>
<dbReference type="PANTHER" id="PTHR31635:SF196">
    <property type="entry name" value="REVERSE TRANSCRIPTASE DOMAIN-CONTAINING PROTEIN-RELATED"/>
    <property type="match status" value="1"/>
</dbReference>
<dbReference type="GO" id="GO:0003824">
    <property type="term" value="F:catalytic activity"/>
    <property type="evidence" value="ECO:0007669"/>
    <property type="project" value="InterPro"/>
</dbReference>
<dbReference type="SUPFAM" id="SSF56672">
    <property type="entry name" value="DNA/RNA polymerases"/>
    <property type="match status" value="1"/>
</dbReference>